<accession>A0A2T0XGN7</accession>
<evidence type="ECO:0000259" key="1">
    <source>
        <dbReference type="PROSITE" id="PS51352"/>
    </source>
</evidence>
<dbReference type="GO" id="GO:0016491">
    <property type="term" value="F:oxidoreductase activity"/>
    <property type="evidence" value="ECO:0007669"/>
    <property type="project" value="InterPro"/>
</dbReference>
<proteinExistence type="predicted"/>
<dbReference type="PANTHER" id="PTHR42852">
    <property type="entry name" value="THIOL:DISULFIDE INTERCHANGE PROTEIN DSBE"/>
    <property type="match status" value="1"/>
</dbReference>
<evidence type="ECO:0000313" key="2">
    <source>
        <dbReference type="EMBL" id="PRY98119.1"/>
    </source>
</evidence>
<dbReference type="Proteomes" id="UP000238308">
    <property type="component" value="Unassembled WGS sequence"/>
</dbReference>
<dbReference type="AlphaFoldDB" id="A0A2T0XGN7"/>
<dbReference type="Gene3D" id="3.40.30.10">
    <property type="entry name" value="Glutaredoxin"/>
    <property type="match status" value="1"/>
</dbReference>
<dbReference type="InterPro" id="IPR036249">
    <property type="entry name" value="Thioredoxin-like_sf"/>
</dbReference>
<reference evidence="2 3" key="1">
    <citation type="submission" date="2018-03" db="EMBL/GenBank/DDBJ databases">
        <title>Genomic Encyclopedia of Type Strains, Phase III (KMG-III): the genomes of soil and plant-associated and newly described type strains.</title>
        <authorList>
            <person name="Whitman W."/>
        </authorList>
    </citation>
    <scope>NUCLEOTIDE SEQUENCE [LARGE SCALE GENOMIC DNA]</scope>
    <source>
        <strain evidence="2 3">MWH-P2sevCIIIb</strain>
    </source>
</reference>
<keyword evidence="3" id="KW-1185">Reference proteome</keyword>
<dbReference type="PANTHER" id="PTHR42852:SF18">
    <property type="entry name" value="CHROMOSOME UNDETERMINED SCAFFOLD_47, WHOLE GENOME SHOTGUN SEQUENCE"/>
    <property type="match status" value="1"/>
</dbReference>
<dbReference type="InterPro" id="IPR013740">
    <property type="entry name" value="Redoxin"/>
</dbReference>
<dbReference type="EMBL" id="PVTV01000013">
    <property type="protein sequence ID" value="PRY98119.1"/>
    <property type="molecule type" value="Genomic_DNA"/>
</dbReference>
<dbReference type="CDD" id="cd02966">
    <property type="entry name" value="TlpA_like_family"/>
    <property type="match status" value="1"/>
</dbReference>
<organism evidence="2 3">
    <name type="scientific">Jezberella montanilacus</name>
    <dbReference type="NCBI Taxonomy" id="323426"/>
    <lineage>
        <taxon>Bacteria</taxon>
        <taxon>Pseudomonadati</taxon>
        <taxon>Pseudomonadota</taxon>
        <taxon>Betaproteobacteria</taxon>
        <taxon>Burkholderiales</taxon>
        <taxon>Alcaligenaceae</taxon>
        <taxon>Jezberella</taxon>
    </lineage>
</organism>
<feature type="domain" description="Thioredoxin" evidence="1">
    <location>
        <begin position="22"/>
        <end position="162"/>
    </location>
</feature>
<gene>
    <name evidence="2" type="ORF">BCM14_1836</name>
</gene>
<dbReference type="InterPro" id="IPR013766">
    <property type="entry name" value="Thioredoxin_domain"/>
</dbReference>
<dbReference type="Pfam" id="PF08534">
    <property type="entry name" value="Redoxin"/>
    <property type="match status" value="1"/>
</dbReference>
<sequence length="166" mass="18299">MKKIVSLILAVAVTGIIAWLIVKPAAQAPEVAFSTLTGQKVKTSELKGKVVLVKFWATSCVTCIAQMPQTIETYNRYHDQGFETIAVAMQYDPANYVINYTETKKLPFTVALDPIGELAKAFGDVKLTPTAFLIDKNGKIIKRYLGDYDLADFHNTLEKALSVQPS</sequence>
<dbReference type="OrthoDB" id="9811352at2"/>
<comment type="caution">
    <text evidence="2">The sequence shown here is derived from an EMBL/GenBank/DDBJ whole genome shotgun (WGS) entry which is preliminary data.</text>
</comment>
<dbReference type="PROSITE" id="PS51352">
    <property type="entry name" value="THIOREDOXIN_2"/>
    <property type="match status" value="1"/>
</dbReference>
<evidence type="ECO:0000313" key="3">
    <source>
        <dbReference type="Proteomes" id="UP000238308"/>
    </source>
</evidence>
<protein>
    <submittedName>
        <fullName evidence="2">Peroxiredoxin</fullName>
    </submittedName>
</protein>
<name>A0A2T0XGN7_9BURK</name>
<dbReference type="InterPro" id="IPR050553">
    <property type="entry name" value="Thioredoxin_ResA/DsbE_sf"/>
</dbReference>
<dbReference type="RefSeq" id="WP_106227673.1">
    <property type="nucleotide sequence ID" value="NZ_PVTV01000013.1"/>
</dbReference>
<dbReference type="SUPFAM" id="SSF52833">
    <property type="entry name" value="Thioredoxin-like"/>
    <property type="match status" value="1"/>
</dbReference>